<protein>
    <submittedName>
        <fullName evidence="2">Uncharacterized protein</fullName>
    </submittedName>
</protein>
<evidence type="ECO:0000313" key="3">
    <source>
        <dbReference type="Proteomes" id="UP000011835"/>
    </source>
</evidence>
<dbReference type="HOGENOM" id="CLU_2987486_0_0_11"/>
<proteinExistence type="predicted"/>
<keyword evidence="1" id="KW-0812">Transmembrane</keyword>
<accession>M4RUF1</accession>
<organism evidence="2 3">
    <name type="scientific">Bifidobacterium thermophilum RBL67</name>
    <dbReference type="NCBI Taxonomy" id="1254439"/>
    <lineage>
        <taxon>Bacteria</taxon>
        <taxon>Bacillati</taxon>
        <taxon>Actinomycetota</taxon>
        <taxon>Actinomycetes</taxon>
        <taxon>Bifidobacteriales</taxon>
        <taxon>Bifidobacteriaceae</taxon>
        <taxon>Bifidobacterium</taxon>
    </lineage>
</organism>
<sequence>MRRGSSIDTVETCTTNKEETTMLQINMADVVAVINSLVPYLVTAGVLLLLESLPSNA</sequence>
<dbReference type="EMBL" id="CP004346">
    <property type="protein sequence ID" value="AGH42092.1"/>
    <property type="molecule type" value="Genomic_DNA"/>
</dbReference>
<dbReference type="KEGG" id="btp:D805_1825"/>
<dbReference type="Proteomes" id="UP000011835">
    <property type="component" value="Chromosome"/>
</dbReference>
<keyword evidence="1" id="KW-1133">Transmembrane helix</keyword>
<evidence type="ECO:0000256" key="1">
    <source>
        <dbReference type="SAM" id="Phobius"/>
    </source>
</evidence>
<evidence type="ECO:0000313" key="2">
    <source>
        <dbReference type="EMBL" id="AGH42092.1"/>
    </source>
</evidence>
<name>M4RUF1_9BIFI</name>
<dbReference type="PATRIC" id="fig|1254439.12.peg.1818"/>
<gene>
    <name evidence="2" type="ORF">D805_1825</name>
</gene>
<feature type="transmembrane region" description="Helical" evidence="1">
    <location>
        <begin position="30"/>
        <end position="50"/>
    </location>
</feature>
<reference evidence="2 3" key="1">
    <citation type="journal article" date="2013" name="Genome Announc.">
        <title>Complete Genome Sequence of the Probiotic Bifidobacterium thermophilum Strain RBL67.</title>
        <authorList>
            <person name="Jans C."/>
            <person name="Lacroix C."/>
            <person name="Follador R."/>
            <person name="Stevens M.J."/>
        </authorList>
    </citation>
    <scope>NUCLEOTIDE SEQUENCE [LARGE SCALE GENOMIC DNA]</scope>
    <source>
        <strain evidence="2 3">RBL67</strain>
    </source>
</reference>
<dbReference type="AlphaFoldDB" id="M4RUF1"/>
<keyword evidence="1" id="KW-0472">Membrane</keyword>
<keyword evidence="3" id="KW-1185">Reference proteome</keyword>